<comment type="caution">
    <text evidence="2">The sequence shown here is derived from an EMBL/GenBank/DDBJ whole genome shotgun (WGS) entry which is preliminary data.</text>
</comment>
<dbReference type="InterPro" id="IPR050508">
    <property type="entry name" value="Methyltransf_Superfamily"/>
</dbReference>
<dbReference type="SUPFAM" id="SSF53335">
    <property type="entry name" value="S-adenosyl-L-methionine-dependent methyltransferases"/>
    <property type="match status" value="1"/>
</dbReference>
<accession>A0ABV3FTK4</accession>
<dbReference type="Gene3D" id="3.40.50.150">
    <property type="entry name" value="Vaccinia Virus protein VP39"/>
    <property type="match status" value="1"/>
</dbReference>
<dbReference type="PANTHER" id="PTHR42912">
    <property type="entry name" value="METHYLTRANSFERASE"/>
    <property type="match status" value="1"/>
</dbReference>
<protein>
    <submittedName>
        <fullName evidence="2">Methyltransferase domain-containing protein</fullName>
    </submittedName>
</protein>
<dbReference type="RefSeq" id="WP_357783779.1">
    <property type="nucleotide sequence ID" value="NZ_JBFAKC010000005.1"/>
</dbReference>
<keyword evidence="2" id="KW-0489">Methyltransferase</keyword>
<dbReference type="InterPro" id="IPR013216">
    <property type="entry name" value="Methyltransf_11"/>
</dbReference>
<evidence type="ECO:0000313" key="2">
    <source>
        <dbReference type="EMBL" id="MEV0708758.1"/>
    </source>
</evidence>
<reference evidence="2 3" key="1">
    <citation type="submission" date="2024-06" db="EMBL/GenBank/DDBJ databases">
        <title>The Natural Products Discovery Center: Release of the First 8490 Sequenced Strains for Exploring Actinobacteria Biosynthetic Diversity.</title>
        <authorList>
            <person name="Kalkreuter E."/>
            <person name="Kautsar S.A."/>
            <person name="Yang D."/>
            <person name="Bader C.D."/>
            <person name="Teijaro C.N."/>
            <person name="Fluegel L."/>
            <person name="Davis C.M."/>
            <person name="Simpson J.R."/>
            <person name="Lauterbach L."/>
            <person name="Steele A.D."/>
            <person name="Gui C."/>
            <person name="Meng S."/>
            <person name="Li G."/>
            <person name="Viehrig K."/>
            <person name="Ye F."/>
            <person name="Su P."/>
            <person name="Kiefer A.F."/>
            <person name="Nichols A."/>
            <person name="Cepeda A.J."/>
            <person name="Yan W."/>
            <person name="Fan B."/>
            <person name="Jiang Y."/>
            <person name="Adhikari A."/>
            <person name="Zheng C.-J."/>
            <person name="Schuster L."/>
            <person name="Cowan T.M."/>
            <person name="Smanski M.J."/>
            <person name="Chevrette M.G."/>
            <person name="De Carvalho L.P.S."/>
            <person name="Shen B."/>
        </authorList>
    </citation>
    <scope>NUCLEOTIDE SEQUENCE [LARGE SCALE GENOMIC DNA]</scope>
    <source>
        <strain evidence="2 3">NPDC050403</strain>
    </source>
</reference>
<proteinExistence type="predicted"/>
<keyword evidence="2" id="KW-0808">Transferase</keyword>
<feature type="domain" description="Methyltransferase type 11" evidence="1">
    <location>
        <begin position="56"/>
        <end position="151"/>
    </location>
</feature>
<dbReference type="PANTHER" id="PTHR42912:SF93">
    <property type="entry name" value="N6-ADENOSINE-METHYLTRANSFERASE TMT1A"/>
    <property type="match status" value="1"/>
</dbReference>
<dbReference type="GO" id="GO:0032259">
    <property type="term" value="P:methylation"/>
    <property type="evidence" value="ECO:0007669"/>
    <property type="project" value="UniProtKB-KW"/>
</dbReference>
<organism evidence="2 3">
    <name type="scientific">Nocardia aurea</name>
    <dbReference type="NCBI Taxonomy" id="2144174"/>
    <lineage>
        <taxon>Bacteria</taxon>
        <taxon>Bacillati</taxon>
        <taxon>Actinomycetota</taxon>
        <taxon>Actinomycetes</taxon>
        <taxon>Mycobacteriales</taxon>
        <taxon>Nocardiaceae</taxon>
        <taxon>Nocardia</taxon>
    </lineage>
</organism>
<evidence type="ECO:0000313" key="3">
    <source>
        <dbReference type="Proteomes" id="UP001551695"/>
    </source>
</evidence>
<dbReference type="EMBL" id="JBFAKC010000005">
    <property type="protein sequence ID" value="MEV0708758.1"/>
    <property type="molecule type" value="Genomic_DNA"/>
</dbReference>
<dbReference type="InterPro" id="IPR029063">
    <property type="entry name" value="SAM-dependent_MTases_sf"/>
</dbReference>
<dbReference type="CDD" id="cd02440">
    <property type="entry name" value="AdoMet_MTases"/>
    <property type="match status" value="1"/>
</dbReference>
<dbReference type="Proteomes" id="UP001551695">
    <property type="component" value="Unassembled WGS sequence"/>
</dbReference>
<name>A0ABV3FTK4_9NOCA</name>
<dbReference type="Pfam" id="PF08241">
    <property type="entry name" value="Methyltransf_11"/>
    <property type="match status" value="1"/>
</dbReference>
<sequence>MSDQGGVPSFHIDQVHRAEQTLNVRLLDDQAELPGVVRMRRWVRDALAVRAGETAVDLGCGTGTEVVELARSVGESGRAIGIDPNPSMLAVARQRAAGVRTEFVEGSAYALPLPDGVVDVLRCERVYQHLDDPARATAEIARVTRPGGRVALIDSDWSTAILHPGDPQVIESMRQRMDAAVPNRRSGRRLRGLLAEAGFVIEDMGSEAVIWGPDSAVPMCTAFAESVVADGTITVEQRDRLLGDIEHGIAAGDYHFSVTMFAVIARHP</sequence>
<keyword evidence="3" id="KW-1185">Reference proteome</keyword>
<gene>
    <name evidence="2" type="ORF">AB0I48_14440</name>
</gene>
<dbReference type="GO" id="GO:0008168">
    <property type="term" value="F:methyltransferase activity"/>
    <property type="evidence" value="ECO:0007669"/>
    <property type="project" value="UniProtKB-KW"/>
</dbReference>
<evidence type="ECO:0000259" key="1">
    <source>
        <dbReference type="Pfam" id="PF08241"/>
    </source>
</evidence>